<dbReference type="PANTHER" id="PTHR43764:SF1">
    <property type="entry name" value="MOLYBDOPTERIN MOLYBDOTRANSFERASE"/>
    <property type="match status" value="1"/>
</dbReference>
<protein>
    <submittedName>
        <fullName evidence="5">Molybdenum cofactor biosynthesis protein</fullName>
    </submittedName>
</protein>
<feature type="region of interest" description="Disordered" evidence="3">
    <location>
        <begin position="1"/>
        <end position="33"/>
    </location>
</feature>
<dbReference type="CDD" id="cd00886">
    <property type="entry name" value="MogA_MoaB"/>
    <property type="match status" value="1"/>
</dbReference>
<dbReference type="Pfam" id="PF00994">
    <property type="entry name" value="MoCF_biosynth"/>
    <property type="match status" value="1"/>
</dbReference>
<dbReference type="AlphaFoldDB" id="A0A068VVA6"/>
<organism evidence="5">
    <name type="scientific">Propionibacterium freudenreichii subsp. freudenreichii</name>
    <dbReference type="NCBI Taxonomy" id="66712"/>
    <lineage>
        <taxon>Bacteria</taxon>
        <taxon>Bacillati</taxon>
        <taxon>Actinomycetota</taxon>
        <taxon>Actinomycetes</taxon>
        <taxon>Propionibacteriales</taxon>
        <taxon>Propionibacteriaceae</taxon>
        <taxon>Propionibacterium</taxon>
    </lineage>
</organism>
<dbReference type="InterPro" id="IPR008284">
    <property type="entry name" value="MoCF_biosynth_CS"/>
</dbReference>
<dbReference type="InterPro" id="IPR001453">
    <property type="entry name" value="MoaB/Mog_dom"/>
</dbReference>
<feature type="domain" description="MoaB/Mog" evidence="4">
    <location>
        <begin position="35"/>
        <end position="182"/>
    </location>
</feature>
<dbReference type="PROSITE" id="PS01078">
    <property type="entry name" value="MOCF_BIOSYNTHESIS_1"/>
    <property type="match status" value="1"/>
</dbReference>
<dbReference type="RefSeq" id="WP_013162014.1">
    <property type="nucleotide sequence ID" value="NZ_HG975511.1"/>
</dbReference>
<accession>A0A068VVA6</accession>
<dbReference type="SUPFAM" id="SSF53218">
    <property type="entry name" value="Molybdenum cofactor biosynthesis proteins"/>
    <property type="match status" value="1"/>
</dbReference>
<gene>
    <name evidence="5" type="primary">moaB (mog)</name>
    <name evidence="5" type="ORF">PFCIRM138_04310</name>
</gene>
<reference evidence="5" key="1">
    <citation type="submission" date="2014-08" db="EMBL/GenBank/DDBJ databases">
        <authorList>
            <person name="Falentin Helene"/>
        </authorList>
    </citation>
    <scope>NUCLEOTIDE SEQUENCE</scope>
</reference>
<evidence type="ECO:0000259" key="4">
    <source>
        <dbReference type="SMART" id="SM00852"/>
    </source>
</evidence>
<proteinExistence type="predicted"/>
<evidence type="ECO:0000313" key="5">
    <source>
        <dbReference type="EMBL" id="CEP27598.1"/>
    </source>
</evidence>
<evidence type="ECO:0000256" key="1">
    <source>
        <dbReference type="ARBA" id="ARBA00005046"/>
    </source>
</evidence>
<dbReference type="EMBL" id="LM676439">
    <property type="protein sequence ID" value="CEP27598.1"/>
    <property type="molecule type" value="Genomic_DNA"/>
</dbReference>
<dbReference type="NCBIfam" id="TIGR00177">
    <property type="entry name" value="molyb_syn"/>
    <property type="match status" value="1"/>
</dbReference>
<dbReference type="UniPathway" id="UPA00344"/>
<dbReference type="GO" id="GO:0006777">
    <property type="term" value="P:Mo-molybdopterin cofactor biosynthetic process"/>
    <property type="evidence" value="ECO:0007669"/>
    <property type="project" value="UniProtKB-KW"/>
</dbReference>
<keyword evidence="2" id="KW-0501">Molybdenum cofactor biosynthesis</keyword>
<dbReference type="PANTHER" id="PTHR43764">
    <property type="entry name" value="MOLYBDENUM COFACTOR BIOSYNTHESIS"/>
    <property type="match status" value="1"/>
</dbReference>
<sequence length="194" mass="19496">MAHHDEPPARGRGDTARGAGTTSSDDAATSPVPGAVITVSDRCASGDAEDISGPLAVELLAGFAVQCQSARVVPDGIDPVQDAIARAISEGARVVLTTGGTGISPRDLTPEATEPLLVARLDGVADAIRRRGEEHVVTALLSRGLVGITGHGMDSAVVVNAPGSTGGVRDAIAVLGPLVAHLIDQLDGGDHPSR</sequence>
<feature type="compositionally biased region" description="Basic and acidic residues" evidence="3">
    <location>
        <begin position="1"/>
        <end position="15"/>
    </location>
</feature>
<comment type="pathway">
    <text evidence="1">Cofactor biosynthesis; molybdopterin biosynthesis.</text>
</comment>
<dbReference type="InterPro" id="IPR036425">
    <property type="entry name" value="MoaB/Mog-like_dom_sf"/>
</dbReference>
<dbReference type="SMART" id="SM00852">
    <property type="entry name" value="MoCF_biosynth"/>
    <property type="match status" value="1"/>
</dbReference>
<dbReference type="Gene3D" id="3.40.980.10">
    <property type="entry name" value="MoaB/Mog-like domain"/>
    <property type="match status" value="1"/>
</dbReference>
<dbReference type="InterPro" id="IPR051920">
    <property type="entry name" value="MPT_Adenylyltrnsfr/MoaC-Rel"/>
</dbReference>
<evidence type="ECO:0000256" key="2">
    <source>
        <dbReference type="ARBA" id="ARBA00023150"/>
    </source>
</evidence>
<evidence type="ECO:0000256" key="3">
    <source>
        <dbReference type="SAM" id="MobiDB-lite"/>
    </source>
</evidence>
<name>A0A068VVA6_PROFF</name>